<comment type="catalytic activity">
    <reaction evidence="8">
        <text>L-seryl-[protein] + ATP = O-phospho-L-seryl-[protein] + ADP + H(+)</text>
        <dbReference type="Rhea" id="RHEA:17989"/>
        <dbReference type="Rhea" id="RHEA-COMP:9863"/>
        <dbReference type="Rhea" id="RHEA-COMP:11604"/>
        <dbReference type="ChEBI" id="CHEBI:15378"/>
        <dbReference type="ChEBI" id="CHEBI:29999"/>
        <dbReference type="ChEBI" id="CHEBI:30616"/>
        <dbReference type="ChEBI" id="CHEBI:83421"/>
        <dbReference type="ChEBI" id="CHEBI:456216"/>
        <dbReference type="EC" id="2.7.11.1"/>
    </reaction>
</comment>
<feature type="compositionally biased region" description="Low complexity" evidence="9">
    <location>
        <begin position="819"/>
        <end position="830"/>
    </location>
</feature>
<gene>
    <name evidence="12" type="ORF">BLNAU_6982</name>
</gene>
<keyword evidence="2" id="KW-0723">Serine/threonine-protein kinase</keyword>
<evidence type="ECO:0000256" key="10">
    <source>
        <dbReference type="SAM" id="Phobius"/>
    </source>
</evidence>
<keyword evidence="10" id="KW-1133">Transmembrane helix</keyword>
<comment type="caution">
    <text evidence="12">The sequence shown here is derived from an EMBL/GenBank/DDBJ whole genome shotgun (WGS) entry which is preliminary data.</text>
</comment>
<dbReference type="InterPro" id="IPR011009">
    <property type="entry name" value="Kinase-like_dom_sf"/>
</dbReference>
<name>A0ABQ9Y2V1_9EUKA</name>
<evidence type="ECO:0000256" key="9">
    <source>
        <dbReference type="SAM" id="MobiDB-lite"/>
    </source>
</evidence>
<keyword evidence="5" id="KW-0418">Kinase</keyword>
<evidence type="ECO:0000256" key="5">
    <source>
        <dbReference type="ARBA" id="ARBA00022777"/>
    </source>
</evidence>
<feature type="compositionally biased region" description="Polar residues" evidence="9">
    <location>
        <begin position="776"/>
        <end position="788"/>
    </location>
</feature>
<dbReference type="Proteomes" id="UP001281761">
    <property type="component" value="Unassembled WGS sequence"/>
</dbReference>
<accession>A0ABQ9Y2V1</accession>
<evidence type="ECO:0000256" key="8">
    <source>
        <dbReference type="ARBA" id="ARBA00048679"/>
    </source>
</evidence>
<sequence>MQNYFTHINTTGTLEDVELAKQMRQTQTLQKHKNDSIMEHTVHSSGNLQQNQKDALFPIHQHSFLPSFLVLTVLLIFVLSIPCVLLKYRHPSYILASLICSSIILLLFVSILISTIVRHSQLTSALKHAPSFTFTSLSSSGVLRIHNITLTLNSINKMKKRAKAADQARQLGPIKSFPDAITSRLTDSLDEDIFIGMDQKKEKTHHDPKVKRKRKANSQELGIVSRESEVGSDDVNVASHDVLVVFDLMRKVATPPINEDGSSPPNLDNGILFVARKDPCALSFVGGKGKSTAEEKAVNTSGEMSDDAQIRFDCGTVHITELNPSIQFDTDIPDPFTQSADPPGPSASLPQLDKPNRTICRVSKSQVLEYLYPSPYLFSISSLLANEMEMLLCALCLGEGGTGLDGVMTPPPNRKKRLQFNTPTHSLIPPSFSNVCLSSPTPTGQSLTPSASFFFNWRDTDNNSRASDLSDSTSFASYSFGFDPKREDVEETDDDGESSVVFPDGKLSSGLFDPAQKDRGEWEPIESLFAGGMDPNGQTRSKGSGKSSTFIMSPLSFCLDKSSLYVLHPWPGKPTLYSFLKAAKEERVPFMEDDIWDMGARLLTASSQVQTEIPYHGTLNPQCVTIHGTDYVEVGMLYLTAILREPARVAIDGVSSWPYYSPEQVGDQPVQRECDVYAVGMMLIEMCMLKTPTPSSKLPTILSSPIRKWIRSMVNSDPTERPSISELLLPPRVARVSARMLSIVSPFCPVPSVKDDDTMSIFSEAWDDPSFAPSISALNDQSSHNPTQPIRRRPKAKAKAKRGGLTANTAAPTPTPVMPSSRPSNSNANPTKADKYRQNEPSDSSSDPSSGNILPSPTPRGGRGRGRGRGKAMSTASSTNPPSSQPPQSPNPSTVSQPTRGRGGRGRARSRVIVPAGPNIETATLASATYADQPSPWECLMYSSNAVKQVMMTGKKIRLKKDSETSLLFGIKRDSTEPVWKVSVRLGSILPEHCGMLFGEKMTASTELGEDTRSAAYARDGEVWHDQFGLSSNAPLRPYCTFSLEHNTTTHTLHFFINNTLQPLFFSNVPTQQAYFAVGLQDERAECVLTNNTFSTLADPSIKLVKRKRVIDPSEGFLAGVSTTEERHGLPEEMVEVVWGEQYVPKKNCVIL</sequence>
<organism evidence="12 13">
    <name type="scientific">Blattamonas nauphoetae</name>
    <dbReference type="NCBI Taxonomy" id="2049346"/>
    <lineage>
        <taxon>Eukaryota</taxon>
        <taxon>Metamonada</taxon>
        <taxon>Preaxostyla</taxon>
        <taxon>Oxymonadida</taxon>
        <taxon>Blattamonas</taxon>
    </lineage>
</organism>
<feature type="region of interest" description="Disordered" evidence="9">
    <location>
        <begin position="485"/>
        <end position="517"/>
    </location>
</feature>
<feature type="transmembrane region" description="Helical" evidence="10">
    <location>
        <begin position="64"/>
        <end position="86"/>
    </location>
</feature>
<dbReference type="Gene3D" id="1.10.510.10">
    <property type="entry name" value="Transferase(Phosphotransferase) domain 1"/>
    <property type="match status" value="1"/>
</dbReference>
<dbReference type="EC" id="2.7.11.1" evidence="1"/>
<dbReference type="EMBL" id="JARBJD010000041">
    <property type="protein sequence ID" value="KAK2958056.1"/>
    <property type="molecule type" value="Genomic_DNA"/>
</dbReference>
<evidence type="ECO:0000256" key="1">
    <source>
        <dbReference type="ARBA" id="ARBA00012513"/>
    </source>
</evidence>
<keyword evidence="3" id="KW-0808">Transferase</keyword>
<dbReference type="SUPFAM" id="SSF56112">
    <property type="entry name" value="Protein kinase-like (PK-like)"/>
    <property type="match status" value="1"/>
</dbReference>
<keyword evidence="6" id="KW-0067">ATP-binding</keyword>
<evidence type="ECO:0000256" key="7">
    <source>
        <dbReference type="ARBA" id="ARBA00047899"/>
    </source>
</evidence>
<keyword evidence="10" id="KW-0812">Transmembrane</keyword>
<evidence type="ECO:0000259" key="11">
    <source>
        <dbReference type="PROSITE" id="PS50011"/>
    </source>
</evidence>
<dbReference type="PANTHER" id="PTHR43671:SF98">
    <property type="entry name" value="SERINE_THREONINE-PROTEIN KINASE NEK11"/>
    <property type="match status" value="1"/>
</dbReference>
<dbReference type="PANTHER" id="PTHR43671">
    <property type="entry name" value="SERINE/THREONINE-PROTEIN KINASE NEK"/>
    <property type="match status" value="1"/>
</dbReference>
<proteinExistence type="predicted"/>
<evidence type="ECO:0000313" key="12">
    <source>
        <dbReference type="EMBL" id="KAK2958056.1"/>
    </source>
</evidence>
<dbReference type="PROSITE" id="PS50011">
    <property type="entry name" value="PROTEIN_KINASE_DOM"/>
    <property type="match status" value="1"/>
</dbReference>
<keyword evidence="4" id="KW-0547">Nucleotide-binding</keyword>
<keyword evidence="10" id="KW-0472">Membrane</keyword>
<feature type="domain" description="Protein kinase" evidence="11">
    <location>
        <begin position="469"/>
        <end position="733"/>
    </location>
</feature>
<feature type="region of interest" description="Disordered" evidence="9">
    <location>
        <begin position="773"/>
        <end position="916"/>
    </location>
</feature>
<keyword evidence="13" id="KW-1185">Reference proteome</keyword>
<evidence type="ECO:0000256" key="2">
    <source>
        <dbReference type="ARBA" id="ARBA00022527"/>
    </source>
</evidence>
<feature type="region of interest" description="Disordered" evidence="9">
    <location>
        <begin position="331"/>
        <end position="354"/>
    </location>
</feature>
<evidence type="ECO:0000256" key="6">
    <source>
        <dbReference type="ARBA" id="ARBA00022840"/>
    </source>
</evidence>
<evidence type="ECO:0000256" key="4">
    <source>
        <dbReference type="ARBA" id="ARBA00022741"/>
    </source>
</evidence>
<dbReference type="InterPro" id="IPR050660">
    <property type="entry name" value="NEK_Ser/Thr_kinase"/>
</dbReference>
<comment type="catalytic activity">
    <reaction evidence="7">
        <text>L-threonyl-[protein] + ATP = O-phospho-L-threonyl-[protein] + ADP + H(+)</text>
        <dbReference type="Rhea" id="RHEA:46608"/>
        <dbReference type="Rhea" id="RHEA-COMP:11060"/>
        <dbReference type="Rhea" id="RHEA-COMP:11605"/>
        <dbReference type="ChEBI" id="CHEBI:15378"/>
        <dbReference type="ChEBI" id="CHEBI:30013"/>
        <dbReference type="ChEBI" id="CHEBI:30616"/>
        <dbReference type="ChEBI" id="CHEBI:61977"/>
        <dbReference type="ChEBI" id="CHEBI:456216"/>
        <dbReference type="EC" id="2.7.11.1"/>
    </reaction>
</comment>
<reference evidence="12 13" key="1">
    <citation type="journal article" date="2022" name="bioRxiv">
        <title>Genomics of Preaxostyla Flagellates Illuminates Evolutionary Transitions and the Path Towards Mitochondrial Loss.</title>
        <authorList>
            <person name="Novak L.V.F."/>
            <person name="Treitli S.C."/>
            <person name="Pyrih J."/>
            <person name="Halakuc P."/>
            <person name="Pipaliya S.V."/>
            <person name="Vacek V."/>
            <person name="Brzon O."/>
            <person name="Soukal P."/>
            <person name="Eme L."/>
            <person name="Dacks J.B."/>
            <person name="Karnkowska A."/>
            <person name="Elias M."/>
            <person name="Hampl V."/>
        </authorList>
    </citation>
    <scope>NUCLEOTIDE SEQUENCE [LARGE SCALE GENOMIC DNA]</scope>
    <source>
        <strain evidence="12">NAU3</strain>
        <tissue evidence="12">Gut</tissue>
    </source>
</reference>
<dbReference type="Gene3D" id="2.60.120.920">
    <property type="match status" value="1"/>
</dbReference>
<feature type="compositionally biased region" description="Basic residues" evidence="9">
    <location>
        <begin position="790"/>
        <end position="802"/>
    </location>
</feature>
<dbReference type="InterPro" id="IPR043136">
    <property type="entry name" value="B30.2/SPRY_sf"/>
</dbReference>
<evidence type="ECO:0000313" key="13">
    <source>
        <dbReference type="Proteomes" id="UP001281761"/>
    </source>
</evidence>
<evidence type="ECO:0000256" key="3">
    <source>
        <dbReference type="ARBA" id="ARBA00022679"/>
    </source>
</evidence>
<feature type="compositionally biased region" description="Low complexity" evidence="9">
    <location>
        <begin position="891"/>
        <end position="900"/>
    </location>
</feature>
<feature type="transmembrane region" description="Helical" evidence="10">
    <location>
        <begin position="93"/>
        <end position="117"/>
    </location>
</feature>
<protein>
    <recommendedName>
        <fullName evidence="1">non-specific serine/threonine protein kinase</fullName>
        <ecNumber evidence="1">2.7.11.1</ecNumber>
    </recommendedName>
</protein>
<feature type="compositionally biased region" description="Low complexity" evidence="9">
    <location>
        <begin position="841"/>
        <end position="850"/>
    </location>
</feature>
<dbReference type="InterPro" id="IPR000719">
    <property type="entry name" value="Prot_kinase_dom"/>
</dbReference>